<dbReference type="Proteomes" id="UP001557470">
    <property type="component" value="Unassembled WGS sequence"/>
</dbReference>
<comment type="caution">
    <text evidence="1">The sequence shown here is derived from an EMBL/GenBank/DDBJ whole genome shotgun (WGS) entry which is preliminary data.</text>
</comment>
<protein>
    <submittedName>
        <fullName evidence="1">Uncharacterized protein</fullName>
    </submittedName>
</protein>
<reference evidence="1 2" key="1">
    <citation type="submission" date="2024-06" db="EMBL/GenBank/DDBJ databases">
        <authorList>
            <person name="Pan Q."/>
            <person name="Wen M."/>
            <person name="Jouanno E."/>
            <person name="Zahm M."/>
            <person name="Klopp C."/>
            <person name="Cabau C."/>
            <person name="Louis A."/>
            <person name="Berthelot C."/>
            <person name="Parey E."/>
            <person name="Roest Crollius H."/>
            <person name="Montfort J."/>
            <person name="Robinson-Rechavi M."/>
            <person name="Bouchez O."/>
            <person name="Lampietro C."/>
            <person name="Lopez Roques C."/>
            <person name="Donnadieu C."/>
            <person name="Postlethwait J."/>
            <person name="Bobe J."/>
            <person name="Verreycken H."/>
            <person name="Guiguen Y."/>
        </authorList>
    </citation>
    <scope>NUCLEOTIDE SEQUENCE [LARGE SCALE GENOMIC DNA]</scope>
    <source>
        <strain evidence="1">Up_M1</strain>
        <tissue evidence="1">Testis</tissue>
    </source>
</reference>
<dbReference type="PANTHER" id="PTHR38706">
    <property type="entry name" value="SI:CH211-198C19.1-RELATED"/>
    <property type="match status" value="1"/>
</dbReference>
<sequence>MVRSVKAQGRTLRTLKDLRDSGFGRPLPRHGLTLLFWFVQECTDFNYNDNMTVKCHPERGDFGFHHFGNFENILPVLLGNAREKYFEVGNLNTDTFPQAKDLPDYVTQYYVLFQGYSQRNKDRIIIRLKHRHVTATYITEHKEDGIQGSLTLNIPTLSVQSSSS</sequence>
<dbReference type="EMBL" id="JAGEUA010000001">
    <property type="protein sequence ID" value="KAL1023518.1"/>
    <property type="molecule type" value="Genomic_DNA"/>
</dbReference>
<organism evidence="1 2">
    <name type="scientific">Umbra pygmaea</name>
    <name type="common">Eastern mudminnow</name>
    <dbReference type="NCBI Taxonomy" id="75934"/>
    <lineage>
        <taxon>Eukaryota</taxon>
        <taxon>Metazoa</taxon>
        <taxon>Chordata</taxon>
        <taxon>Craniata</taxon>
        <taxon>Vertebrata</taxon>
        <taxon>Euteleostomi</taxon>
        <taxon>Actinopterygii</taxon>
        <taxon>Neopterygii</taxon>
        <taxon>Teleostei</taxon>
        <taxon>Protacanthopterygii</taxon>
        <taxon>Esociformes</taxon>
        <taxon>Umbridae</taxon>
        <taxon>Umbra</taxon>
    </lineage>
</organism>
<name>A0ABD0XQ82_UMBPY</name>
<dbReference type="AlphaFoldDB" id="A0ABD0XQ82"/>
<proteinExistence type="predicted"/>
<keyword evidence="2" id="KW-1185">Reference proteome</keyword>
<evidence type="ECO:0000313" key="1">
    <source>
        <dbReference type="EMBL" id="KAL1023518.1"/>
    </source>
</evidence>
<gene>
    <name evidence="1" type="ORF">UPYG_G00041880</name>
</gene>
<evidence type="ECO:0000313" key="2">
    <source>
        <dbReference type="Proteomes" id="UP001557470"/>
    </source>
</evidence>
<accession>A0ABD0XQ82</accession>
<dbReference type="PANTHER" id="PTHR38706:SF2">
    <property type="match status" value="1"/>
</dbReference>